<evidence type="ECO:0000313" key="1">
    <source>
        <dbReference type="EMBL" id="KAJ8720958.1"/>
    </source>
</evidence>
<keyword evidence="2" id="KW-1185">Reference proteome</keyword>
<comment type="caution">
    <text evidence="1">The sequence shown here is derived from an EMBL/GenBank/DDBJ whole genome shotgun (WGS) entry which is preliminary data.</text>
</comment>
<protein>
    <submittedName>
        <fullName evidence="1">Uncharacterized protein</fullName>
    </submittedName>
</protein>
<proteinExistence type="predicted"/>
<sequence>MSRKCVNSADNFCYICGKVTLTNQRCSITQRLETAYFHYFGIKIKNQDKSWVPQFSCTTCSTNLIKWLNKKKRSLPFGVPMMWREPTNHANDCYFCLTPPIQHGISRKKKRSDTLT</sequence>
<accession>A0ACC2QMM6</accession>
<name>A0ACC2QMM6_9NEOP</name>
<evidence type="ECO:0000313" key="2">
    <source>
        <dbReference type="Proteomes" id="UP001231649"/>
    </source>
</evidence>
<gene>
    <name evidence="1" type="ORF">PYW08_006423</name>
</gene>
<dbReference type="Proteomes" id="UP001231649">
    <property type="component" value="Chromosome 19"/>
</dbReference>
<dbReference type="EMBL" id="CM056795">
    <property type="protein sequence ID" value="KAJ8720958.1"/>
    <property type="molecule type" value="Genomic_DNA"/>
</dbReference>
<reference evidence="1" key="1">
    <citation type="submission" date="2023-03" db="EMBL/GenBank/DDBJ databases">
        <title>Chromosome-level genomes of two armyworms, Mythimna separata and Mythimna loreyi, provide insights into the biosynthesis and reception of sex pheromones.</title>
        <authorList>
            <person name="Zhao H."/>
        </authorList>
    </citation>
    <scope>NUCLEOTIDE SEQUENCE</scope>
    <source>
        <strain evidence="1">BeijingLab</strain>
    </source>
</reference>
<organism evidence="1 2">
    <name type="scientific">Mythimna loreyi</name>
    <dbReference type="NCBI Taxonomy" id="667449"/>
    <lineage>
        <taxon>Eukaryota</taxon>
        <taxon>Metazoa</taxon>
        <taxon>Ecdysozoa</taxon>
        <taxon>Arthropoda</taxon>
        <taxon>Hexapoda</taxon>
        <taxon>Insecta</taxon>
        <taxon>Pterygota</taxon>
        <taxon>Neoptera</taxon>
        <taxon>Endopterygota</taxon>
        <taxon>Lepidoptera</taxon>
        <taxon>Glossata</taxon>
        <taxon>Ditrysia</taxon>
        <taxon>Noctuoidea</taxon>
        <taxon>Noctuidae</taxon>
        <taxon>Noctuinae</taxon>
        <taxon>Hadenini</taxon>
        <taxon>Mythimna</taxon>
    </lineage>
</organism>